<keyword evidence="1" id="KW-0812">Transmembrane</keyword>
<dbReference type="AlphaFoldDB" id="A0A918N3K7"/>
<evidence type="ECO:0000313" key="2">
    <source>
        <dbReference type="EMBL" id="GGX14619.1"/>
    </source>
</evidence>
<evidence type="ECO:0000313" key="3">
    <source>
        <dbReference type="Proteomes" id="UP000601108"/>
    </source>
</evidence>
<name>A0A918N3K7_9FLAO</name>
<keyword evidence="3" id="KW-1185">Reference proteome</keyword>
<dbReference type="RefSeq" id="WP_027411777.1">
    <property type="nucleotide sequence ID" value="NZ_BMWS01000008.1"/>
</dbReference>
<sequence length="165" mass="19359">MKDNIKFHIVSSILNASIIGVLMIVHGLIAEKIDYLFSIRIPVYFDLIYLISAFIISWVAPFMIYKIKNYKKHFFALLIFYWILILFFLIFEYINNLEYTDAYNGNLGYLKHCFTTVLIEEYVILISILLSVIIYCCQFLIGRVFIPVLYTEEDIRGNKGNGIIK</sequence>
<keyword evidence="1" id="KW-1133">Transmembrane helix</keyword>
<protein>
    <submittedName>
        <fullName evidence="2">Uncharacterized protein</fullName>
    </submittedName>
</protein>
<reference evidence="2 3" key="1">
    <citation type="journal article" date="2014" name="Int. J. Syst. Evol. Microbiol.">
        <title>Complete genome sequence of Corynebacterium casei LMG S-19264T (=DSM 44701T), isolated from a smear-ripened cheese.</title>
        <authorList>
            <consortium name="US DOE Joint Genome Institute (JGI-PGF)"/>
            <person name="Walter F."/>
            <person name="Albersmeier A."/>
            <person name="Kalinowski J."/>
            <person name="Ruckert C."/>
        </authorList>
    </citation>
    <scope>NUCLEOTIDE SEQUENCE [LARGE SCALE GENOMIC DNA]</scope>
    <source>
        <strain evidence="2 3">KCTC 12285</strain>
    </source>
</reference>
<organism evidence="2 3">
    <name type="scientific">Aquimarina muelleri</name>
    <dbReference type="NCBI Taxonomy" id="279356"/>
    <lineage>
        <taxon>Bacteria</taxon>
        <taxon>Pseudomonadati</taxon>
        <taxon>Bacteroidota</taxon>
        <taxon>Flavobacteriia</taxon>
        <taxon>Flavobacteriales</taxon>
        <taxon>Flavobacteriaceae</taxon>
        <taxon>Aquimarina</taxon>
    </lineage>
</organism>
<dbReference type="EMBL" id="BMWS01000008">
    <property type="protein sequence ID" value="GGX14619.1"/>
    <property type="molecule type" value="Genomic_DNA"/>
</dbReference>
<comment type="caution">
    <text evidence="2">The sequence shown here is derived from an EMBL/GenBank/DDBJ whole genome shotgun (WGS) entry which is preliminary data.</text>
</comment>
<feature type="transmembrane region" description="Helical" evidence="1">
    <location>
        <begin position="74"/>
        <end position="94"/>
    </location>
</feature>
<dbReference type="Proteomes" id="UP000601108">
    <property type="component" value="Unassembled WGS sequence"/>
</dbReference>
<feature type="transmembrane region" description="Helical" evidence="1">
    <location>
        <begin position="41"/>
        <end position="62"/>
    </location>
</feature>
<proteinExistence type="predicted"/>
<evidence type="ECO:0000256" key="1">
    <source>
        <dbReference type="SAM" id="Phobius"/>
    </source>
</evidence>
<keyword evidence="1" id="KW-0472">Membrane</keyword>
<gene>
    <name evidence="2" type="ORF">GCM10007384_15270</name>
</gene>
<feature type="transmembrane region" description="Helical" evidence="1">
    <location>
        <begin position="7"/>
        <end position="29"/>
    </location>
</feature>
<accession>A0A918N3K7</accession>
<feature type="transmembrane region" description="Helical" evidence="1">
    <location>
        <begin position="122"/>
        <end position="146"/>
    </location>
</feature>